<proteinExistence type="inferred from homology"/>
<dbReference type="GO" id="GO:0160008">
    <property type="term" value="F:protein decrotonylase activity"/>
    <property type="evidence" value="ECO:0007669"/>
    <property type="project" value="RHEA"/>
</dbReference>
<comment type="catalytic activity">
    <reaction evidence="16">
        <text>N(6)-acetyl-L-lysyl-[histone] + H2O = L-lysyl-[histone] + acetate</text>
        <dbReference type="Rhea" id="RHEA:58196"/>
        <dbReference type="Rhea" id="RHEA-COMP:9845"/>
        <dbReference type="Rhea" id="RHEA-COMP:11338"/>
        <dbReference type="ChEBI" id="CHEBI:15377"/>
        <dbReference type="ChEBI" id="CHEBI:29969"/>
        <dbReference type="ChEBI" id="CHEBI:30089"/>
        <dbReference type="ChEBI" id="CHEBI:61930"/>
        <dbReference type="EC" id="3.5.1.98"/>
    </reaction>
    <physiologicalReaction direction="left-to-right" evidence="16">
        <dbReference type="Rhea" id="RHEA:58197"/>
    </physiologicalReaction>
</comment>
<dbReference type="InterPro" id="IPR003084">
    <property type="entry name" value="HDAC_I/II"/>
</dbReference>
<dbReference type="STRING" id="1965070.A0A3S3QKJ2"/>
<evidence type="ECO:0000313" key="23">
    <source>
        <dbReference type="Proteomes" id="UP000285301"/>
    </source>
</evidence>
<evidence type="ECO:0000256" key="3">
    <source>
        <dbReference type="ARBA" id="ARBA00004286"/>
    </source>
</evidence>
<feature type="binding site" evidence="19">
    <location>
        <position position="127"/>
    </location>
    <ligand>
        <name>substrate</name>
    </ligand>
</feature>
<keyword evidence="5" id="KW-0158">Chromosome</keyword>
<evidence type="ECO:0000256" key="4">
    <source>
        <dbReference type="ARBA" id="ARBA00004496"/>
    </source>
</evidence>
<comment type="catalytic activity">
    <reaction evidence="15">
        <text>N(6)-(2E)-butenoyl-L-lysyl-[protein] + H2O = (2E)-2-butenoate + L-lysyl-[protein]</text>
        <dbReference type="Rhea" id="RHEA:69172"/>
        <dbReference type="Rhea" id="RHEA-COMP:9752"/>
        <dbReference type="Rhea" id="RHEA-COMP:13707"/>
        <dbReference type="ChEBI" id="CHEBI:15377"/>
        <dbReference type="ChEBI" id="CHEBI:29969"/>
        <dbReference type="ChEBI" id="CHEBI:35899"/>
        <dbReference type="ChEBI" id="CHEBI:137954"/>
    </reaction>
    <physiologicalReaction direction="left-to-right" evidence="15">
        <dbReference type="Rhea" id="RHEA:69173"/>
    </physiologicalReaction>
</comment>
<comment type="cofactor">
    <cofactor evidence="1">
        <name>a divalent metal cation</name>
        <dbReference type="ChEBI" id="CHEBI:60240"/>
    </cofactor>
</comment>
<organism evidence="22 23">
    <name type="scientific">Dinothrombium tinctorium</name>
    <dbReference type="NCBI Taxonomy" id="1965070"/>
    <lineage>
        <taxon>Eukaryota</taxon>
        <taxon>Metazoa</taxon>
        <taxon>Ecdysozoa</taxon>
        <taxon>Arthropoda</taxon>
        <taxon>Chelicerata</taxon>
        <taxon>Arachnida</taxon>
        <taxon>Acari</taxon>
        <taxon>Acariformes</taxon>
        <taxon>Trombidiformes</taxon>
        <taxon>Prostigmata</taxon>
        <taxon>Anystina</taxon>
        <taxon>Parasitengona</taxon>
        <taxon>Trombidioidea</taxon>
        <taxon>Trombidiidae</taxon>
        <taxon>Dinothrombium</taxon>
    </lineage>
</organism>
<feature type="binding site" evidence="20">
    <location>
        <position position="289"/>
    </location>
    <ligand>
        <name>a divalent metal cation</name>
        <dbReference type="ChEBI" id="CHEBI:60240"/>
    </ligand>
</feature>
<keyword evidence="23" id="KW-1185">Reference proteome</keyword>
<gene>
    <name evidence="22" type="ORF">B4U79_14045</name>
</gene>
<dbReference type="Gene3D" id="3.40.800.20">
    <property type="entry name" value="Histone deacetylase domain"/>
    <property type="match status" value="1"/>
</dbReference>
<feature type="domain" description="Histone deacetylase" evidence="21">
    <location>
        <begin position="58"/>
        <end position="344"/>
    </location>
</feature>
<feature type="binding site" evidence="20">
    <location>
        <position position="207"/>
    </location>
    <ligand>
        <name>a divalent metal cation</name>
        <dbReference type="ChEBI" id="CHEBI:60240"/>
    </ligand>
</feature>
<dbReference type="GO" id="GO:0031507">
    <property type="term" value="P:heterochromatin formation"/>
    <property type="evidence" value="ECO:0007669"/>
    <property type="project" value="TreeGrafter"/>
</dbReference>
<evidence type="ECO:0000256" key="6">
    <source>
        <dbReference type="ARBA" id="ARBA00022490"/>
    </source>
</evidence>
<dbReference type="InterPro" id="IPR037138">
    <property type="entry name" value="His_deacetylse_dom_sf"/>
</dbReference>
<dbReference type="AlphaFoldDB" id="A0A3S3QKJ2"/>
<comment type="similarity">
    <text evidence="17">Belongs to the histone deacetylase family. HD Type 1 subfamily.</text>
</comment>
<keyword evidence="6" id="KW-0963">Cytoplasm</keyword>
<evidence type="ECO:0000256" key="17">
    <source>
        <dbReference type="PIRNR" id="PIRNR037913"/>
    </source>
</evidence>
<evidence type="ECO:0000256" key="14">
    <source>
        <dbReference type="ARBA" id="ARBA00049136"/>
    </source>
</evidence>
<evidence type="ECO:0000256" key="8">
    <source>
        <dbReference type="ARBA" id="ARBA00022723"/>
    </source>
</evidence>
<keyword evidence="9 17" id="KW-0378">Hydrolase</keyword>
<evidence type="ECO:0000256" key="16">
    <source>
        <dbReference type="ARBA" id="ARBA00049416"/>
    </source>
</evidence>
<keyword evidence="8 20" id="KW-0479">Metal-binding</keyword>
<evidence type="ECO:0000256" key="1">
    <source>
        <dbReference type="ARBA" id="ARBA00001968"/>
    </source>
</evidence>
<keyword evidence="7" id="KW-0678">Repressor</keyword>
<evidence type="ECO:0000256" key="11">
    <source>
        <dbReference type="ARBA" id="ARBA00023015"/>
    </source>
</evidence>
<comment type="subcellular location">
    <subcellularLocation>
        <location evidence="3">Chromosome</location>
    </subcellularLocation>
    <subcellularLocation>
        <location evidence="4">Cytoplasm</location>
    </subcellularLocation>
    <subcellularLocation>
        <location evidence="2 17">Nucleus</location>
    </subcellularLocation>
</comment>
<evidence type="ECO:0000256" key="18">
    <source>
        <dbReference type="PIRSR" id="PIRSR037913-1"/>
    </source>
</evidence>
<evidence type="ECO:0000256" key="2">
    <source>
        <dbReference type="ARBA" id="ARBA00004123"/>
    </source>
</evidence>
<dbReference type="PRINTS" id="PR01270">
    <property type="entry name" value="HDASUPER"/>
</dbReference>
<reference evidence="22 23" key="1">
    <citation type="journal article" date="2018" name="Gigascience">
        <title>Genomes of trombidid mites reveal novel predicted allergens and laterally-transferred genes associated with secondary metabolism.</title>
        <authorList>
            <person name="Dong X."/>
            <person name="Chaisiri K."/>
            <person name="Xia D."/>
            <person name="Armstrong S.D."/>
            <person name="Fang Y."/>
            <person name="Donnelly M.J."/>
            <person name="Kadowaki T."/>
            <person name="McGarry J.W."/>
            <person name="Darby A.C."/>
            <person name="Makepeace B.L."/>
        </authorList>
    </citation>
    <scope>NUCLEOTIDE SEQUENCE [LARGE SCALE GENOMIC DNA]</scope>
    <source>
        <strain evidence="22">UoL-WK</strain>
    </source>
</reference>
<accession>A0A3S3QKJ2</accession>
<dbReference type="GO" id="GO:0141221">
    <property type="term" value="F:histone deacetylase activity, hydrolytic mechanism"/>
    <property type="evidence" value="ECO:0007669"/>
    <property type="project" value="UniProtKB-EC"/>
</dbReference>
<keyword evidence="11 17" id="KW-0805">Transcription regulation</keyword>
<dbReference type="EMBL" id="NCKU01002191">
    <property type="protein sequence ID" value="RWS10190.1"/>
    <property type="molecule type" value="Genomic_DNA"/>
</dbReference>
<evidence type="ECO:0000313" key="22">
    <source>
        <dbReference type="EMBL" id="RWS10190.1"/>
    </source>
</evidence>
<keyword evidence="13 17" id="KW-0539">Nucleus</keyword>
<keyword evidence="10 17" id="KW-0156">Chromatin regulator</keyword>
<evidence type="ECO:0000256" key="13">
    <source>
        <dbReference type="ARBA" id="ARBA00023242"/>
    </source>
</evidence>
<evidence type="ECO:0000256" key="19">
    <source>
        <dbReference type="PIRSR" id="PIRSR037913-2"/>
    </source>
</evidence>
<feature type="binding site" evidence="20">
    <location>
        <position position="205"/>
    </location>
    <ligand>
        <name>a divalent metal cation</name>
        <dbReference type="ChEBI" id="CHEBI:60240"/>
    </ligand>
</feature>
<dbReference type="GO" id="GO:0005694">
    <property type="term" value="C:chromosome"/>
    <property type="evidence" value="ECO:0007669"/>
    <property type="project" value="UniProtKB-SubCell"/>
</dbReference>
<evidence type="ECO:0000256" key="7">
    <source>
        <dbReference type="ARBA" id="ARBA00022491"/>
    </source>
</evidence>
<evidence type="ECO:0000259" key="21">
    <source>
        <dbReference type="Pfam" id="PF00850"/>
    </source>
</evidence>
<feature type="binding site" evidence="19">
    <location>
        <position position="329"/>
    </location>
    <ligand>
        <name>substrate</name>
    </ligand>
</feature>
<protein>
    <recommendedName>
        <fullName evidence="17">Histone deacetylase</fullName>
        <ecNumber evidence="17">3.5.1.98</ecNumber>
    </recommendedName>
</protein>
<evidence type="ECO:0000256" key="15">
    <source>
        <dbReference type="ARBA" id="ARBA00049193"/>
    </source>
</evidence>
<feature type="binding site" evidence="19">
    <location>
        <position position="177"/>
    </location>
    <ligand>
        <name>substrate</name>
    </ligand>
</feature>
<dbReference type="GO" id="GO:0005737">
    <property type="term" value="C:cytoplasm"/>
    <property type="evidence" value="ECO:0007669"/>
    <property type="project" value="UniProtKB-SubCell"/>
</dbReference>
<dbReference type="Proteomes" id="UP000285301">
    <property type="component" value="Unassembled WGS sequence"/>
</dbReference>
<evidence type="ECO:0000256" key="12">
    <source>
        <dbReference type="ARBA" id="ARBA00023163"/>
    </source>
</evidence>
<keyword evidence="12 17" id="KW-0804">Transcription</keyword>
<dbReference type="PANTHER" id="PTHR10625">
    <property type="entry name" value="HISTONE DEACETYLASE HDAC1-RELATED"/>
    <property type="match status" value="1"/>
</dbReference>
<evidence type="ECO:0000256" key="10">
    <source>
        <dbReference type="ARBA" id="ARBA00022853"/>
    </source>
</evidence>
<evidence type="ECO:0000256" key="9">
    <source>
        <dbReference type="ARBA" id="ARBA00022801"/>
    </source>
</evidence>
<feature type="active site" description="Proton acceptor" evidence="18">
    <location>
        <position position="169"/>
    </location>
</feature>
<evidence type="ECO:0000256" key="5">
    <source>
        <dbReference type="ARBA" id="ARBA00022454"/>
    </source>
</evidence>
<dbReference type="InterPro" id="IPR023696">
    <property type="entry name" value="Ureohydrolase_dom_sf"/>
</dbReference>
<dbReference type="InterPro" id="IPR023801">
    <property type="entry name" value="His_deacetylse_dom"/>
</dbReference>
<sequence length="397" mass="44132">MNENGEKSVVQSIVEQLIENVSKNENSQSFSANKAVVGYVYSEQLLKCVSCLPKVKGRALLVDGLIRAFGLHSKMKLLLPVAATDCEMRSFHSEEYLNYIRRVTQQIASNSEFFADDGENDFGLSYDCAPIPHLYEIVSQIAGSSLRAAKAIVSQDCKIAINWFGGWHHAHRDEASGFCYVNDIVLAILYLLSNGYKRILYIDLDLHHGDGVEAAFAHSSKVMTVSLHKHEVGFFPGTGGIKDNGFNNINVPLKDGIDDETYVCLFKKVIQIVKSRFDADAVICQCGGDTLVGDPFDCFNLTLHGIGNCVQLLISSFDTPFIFFGGGGYNILNVSRLWTYLTSIILGVHINNQIPDHSNFLLYRPSYELHIEKSSRKNLNDSSYLNSLLNTLSDSNY</sequence>
<dbReference type="Pfam" id="PF00850">
    <property type="entry name" value="Hist_deacetyl"/>
    <property type="match status" value="1"/>
</dbReference>
<dbReference type="PIRSF" id="PIRSF037913">
    <property type="entry name" value="His_deacetylse_1"/>
    <property type="match status" value="1"/>
</dbReference>
<name>A0A3S3QKJ2_9ACAR</name>
<dbReference type="EC" id="3.5.1.98" evidence="17"/>
<dbReference type="InterPro" id="IPR000286">
    <property type="entry name" value="HDACs"/>
</dbReference>
<dbReference type="OrthoDB" id="73273at2759"/>
<comment type="catalytic activity">
    <reaction evidence="14">
        <text>N(6)-acetyl-L-lysyl-[protein] + H2O = L-lysyl-[protein] + acetate</text>
        <dbReference type="Rhea" id="RHEA:58108"/>
        <dbReference type="Rhea" id="RHEA-COMP:9752"/>
        <dbReference type="Rhea" id="RHEA-COMP:10731"/>
        <dbReference type="ChEBI" id="CHEBI:15377"/>
        <dbReference type="ChEBI" id="CHEBI:29969"/>
        <dbReference type="ChEBI" id="CHEBI:30089"/>
        <dbReference type="ChEBI" id="CHEBI:61930"/>
    </reaction>
    <physiologicalReaction direction="left-to-right" evidence="14">
        <dbReference type="Rhea" id="RHEA:58109"/>
    </physiologicalReaction>
</comment>
<dbReference type="SUPFAM" id="SSF52768">
    <property type="entry name" value="Arginase/deacetylase"/>
    <property type="match status" value="1"/>
</dbReference>
<comment type="caution">
    <text evidence="22">The sequence shown here is derived from an EMBL/GenBank/DDBJ whole genome shotgun (WGS) entry which is preliminary data.</text>
</comment>
<evidence type="ECO:0000256" key="20">
    <source>
        <dbReference type="PIRSR" id="PIRSR037913-3"/>
    </source>
</evidence>
<dbReference type="GO" id="GO:0005634">
    <property type="term" value="C:nucleus"/>
    <property type="evidence" value="ECO:0007669"/>
    <property type="project" value="UniProtKB-SubCell"/>
</dbReference>
<dbReference type="PANTHER" id="PTHR10625:SF14">
    <property type="entry name" value="HISTONE DEACETYLASE 8"/>
    <property type="match status" value="1"/>
</dbReference>
<dbReference type="PRINTS" id="PR01271">
    <property type="entry name" value="HISDACETLASE"/>
</dbReference>
<dbReference type="GO" id="GO:0046872">
    <property type="term" value="F:metal ion binding"/>
    <property type="evidence" value="ECO:0007669"/>
    <property type="project" value="UniProtKB-KW"/>
</dbReference>